<dbReference type="InterPro" id="IPR016477">
    <property type="entry name" value="Fructo-/Ketosamine-3-kinase"/>
</dbReference>
<dbReference type="EMBL" id="GL385398">
    <property type="protein sequence ID" value="EJT74841.1"/>
    <property type="molecule type" value="Genomic_DNA"/>
</dbReference>
<reference evidence="5" key="1">
    <citation type="submission" date="2010-07" db="EMBL/GenBank/DDBJ databases">
        <title>The genome sequence of Gaeumannomyces graminis var. tritici strain R3-111a-1.</title>
        <authorList>
            <consortium name="The Broad Institute Genome Sequencing Platform"/>
            <person name="Ma L.-J."/>
            <person name="Dead R."/>
            <person name="Young S."/>
            <person name="Zeng Q."/>
            <person name="Koehrsen M."/>
            <person name="Alvarado L."/>
            <person name="Berlin A."/>
            <person name="Chapman S.B."/>
            <person name="Chen Z."/>
            <person name="Freedman E."/>
            <person name="Gellesch M."/>
            <person name="Goldberg J."/>
            <person name="Griggs A."/>
            <person name="Gujja S."/>
            <person name="Heilman E.R."/>
            <person name="Heiman D."/>
            <person name="Hepburn T."/>
            <person name="Howarth C."/>
            <person name="Jen D."/>
            <person name="Larson L."/>
            <person name="Mehta T."/>
            <person name="Neiman D."/>
            <person name="Pearson M."/>
            <person name="Roberts A."/>
            <person name="Saif S."/>
            <person name="Shea T."/>
            <person name="Shenoy N."/>
            <person name="Sisk P."/>
            <person name="Stolte C."/>
            <person name="Sykes S."/>
            <person name="Walk T."/>
            <person name="White J."/>
            <person name="Yandava C."/>
            <person name="Haas B."/>
            <person name="Nusbaum C."/>
            <person name="Birren B."/>
        </authorList>
    </citation>
    <scope>NUCLEOTIDE SEQUENCE [LARGE SCALE GENOMIC DNA]</scope>
    <source>
        <strain evidence="5">R3-111a-1</strain>
    </source>
</reference>
<dbReference type="VEuPathDB" id="FungiDB:GGTG_08679"/>
<name>J3P590_GAET3</name>
<dbReference type="SUPFAM" id="SSF56112">
    <property type="entry name" value="Protein kinase-like (PK-like)"/>
    <property type="match status" value="1"/>
</dbReference>
<evidence type="ECO:0000313" key="3">
    <source>
        <dbReference type="EMBL" id="EJT74841.1"/>
    </source>
</evidence>
<dbReference type="Proteomes" id="UP000006039">
    <property type="component" value="Unassembled WGS sequence"/>
</dbReference>
<dbReference type="eggNOG" id="KOG3021">
    <property type="taxonomic scope" value="Eukaryota"/>
</dbReference>
<dbReference type="GeneID" id="20349137"/>
<accession>J3P590</accession>
<reference evidence="4" key="4">
    <citation type="journal article" date="2015" name="G3 (Bethesda)">
        <title>Genome sequences of three phytopathogenic species of the Magnaporthaceae family of fungi.</title>
        <authorList>
            <person name="Okagaki L.H."/>
            <person name="Nunes C.C."/>
            <person name="Sailsbery J."/>
            <person name="Clay B."/>
            <person name="Brown D."/>
            <person name="John T."/>
            <person name="Oh Y."/>
            <person name="Young N."/>
            <person name="Fitzgerald M."/>
            <person name="Haas B.J."/>
            <person name="Zeng Q."/>
            <person name="Young S."/>
            <person name="Adiconis X."/>
            <person name="Fan L."/>
            <person name="Levin J.Z."/>
            <person name="Mitchell T.K."/>
            <person name="Okubara P.A."/>
            <person name="Farman M.L."/>
            <person name="Kohn L.M."/>
            <person name="Birren B."/>
            <person name="Ma L.-J."/>
            <person name="Dean R.A."/>
        </authorList>
    </citation>
    <scope>NUCLEOTIDE SEQUENCE</scope>
    <source>
        <strain evidence="4">R3-111a-1</strain>
    </source>
</reference>
<evidence type="ECO:0000313" key="5">
    <source>
        <dbReference type="Proteomes" id="UP000006039"/>
    </source>
</evidence>
<sequence>MDDLWELDNTHKVPAREATADLIRDVDDAVQEGLPEGAEVHRIIPHGDSLWGRTAKLETLHPDGRKMLYFLKVHVGAHSHGLMASEYHAMAIIHKAIPDLAIRPIAYGTYVSNPNANFFLSEFRDMREELPDVEEFCEQIALLHKQAVNPDGRFGWEWPVYAGSKPRTYPLSHSWEETFSAGLRATFELEEQTHGPDKDLAVLRDALFDELIPRLLRPLQSDGRSIQPTLVHGDLWHGNVRIDVRTGSPIIFDPCSLWAHHEFELGPWACHRHRIGEQYIQEYRRKHRNPSEPEKDFENRMLLYSINFDIQSSSNYPGNLVRREFVKESIRKLLYRCGAY</sequence>
<reference evidence="3" key="3">
    <citation type="submission" date="2010-09" db="EMBL/GenBank/DDBJ databases">
        <title>Annotation of Gaeumannomyces graminis var. tritici R3-111a-1.</title>
        <authorList>
            <consortium name="The Broad Institute Genome Sequencing Platform"/>
            <person name="Ma L.-J."/>
            <person name="Dead R."/>
            <person name="Young S.K."/>
            <person name="Zeng Q."/>
            <person name="Gargeya S."/>
            <person name="Fitzgerald M."/>
            <person name="Haas B."/>
            <person name="Abouelleil A."/>
            <person name="Alvarado L."/>
            <person name="Arachchi H.M."/>
            <person name="Berlin A."/>
            <person name="Brown A."/>
            <person name="Chapman S.B."/>
            <person name="Chen Z."/>
            <person name="Dunbar C."/>
            <person name="Freedman E."/>
            <person name="Gearin G."/>
            <person name="Gellesch M."/>
            <person name="Goldberg J."/>
            <person name="Griggs A."/>
            <person name="Gujja S."/>
            <person name="Heiman D."/>
            <person name="Howarth C."/>
            <person name="Larson L."/>
            <person name="Lui A."/>
            <person name="MacDonald P.J.P."/>
            <person name="Mehta T."/>
            <person name="Montmayeur A."/>
            <person name="Murphy C."/>
            <person name="Neiman D."/>
            <person name="Pearson M."/>
            <person name="Priest M."/>
            <person name="Roberts A."/>
            <person name="Saif S."/>
            <person name="Shea T."/>
            <person name="Shenoy N."/>
            <person name="Sisk P."/>
            <person name="Stolte C."/>
            <person name="Sykes S."/>
            <person name="Yandava C."/>
            <person name="Wortman J."/>
            <person name="Nusbaum C."/>
            <person name="Birren B."/>
        </authorList>
    </citation>
    <scope>NUCLEOTIDE SEQUENCE</scope>
    <source>
        <strain evidence="3">R3-111a-1</strain>
    </source>
</reference>
<dbReference type="OrthoDB" id="5772781at2759"/>
<reference evidence="4" key="5">
    <citation type="submission" date="2018-04" db="UniProtKB">
        <authorList>
            <consortium name="EnsemblFungi"/>
        </authorList>
    </citation>
    <scope>IDENTIFICATION</scope>
    <source>
        <strain evidence="4">R3-111a-1</strain>
    </source>
</reference>
<dbReference type="RefSeq" id="XP_009224785.1">
    <property type="nucleotide sequence ID" value="XM_009226521.1"/>
</dbReference>
<dbReference type="EC" id="2.7.1.172" evidence="1"/>
<comment type="catalytic activity">
    <reaction evidence="2">
        <text>N(6)-D-ribulosyl-L-lysyl-[protein] + ATP = N(6)-(3-O-phospho-D-ribulosyl)-L-lysyl-[protein] + ADP + H(+)</text>
        <dbReference type="Rhea" id="RHEA:48432"/>
        <dbReference type="Rhea" id="RHEA-COMP:12103"/>
        <dbReference type="Rhea" id="RHEA-COMP:12104"/>
        <dbReference type="ChEBI" id="CHEBI:15378"/>
        <dbReference type="ChEBI" id="CHEBI:30616"/>
        <dbReference type="ChEBI" id="CHEBI:90418"/>
        <dbReference type="ChEBI" id="CHEBI:90420"/>
        <dbReference type="ChEBI" id="CHEBI:456216"/>
        <dbReference type="EC" id="2.7.1.172"/>
    </reaction>
    <physiologicalReaction direction="left-to-right" evidence="2">
        <dbReference type="Rhea" id="RHEA:48433"/>
    </physiologicalReaction>
</comment>
<keyword evidence="5" id="KW-1185">Reference proteome</keyword>
<evidence type="ECO:0000313" key="4">
    <source>
        <dbReference type="EnsemblFungi" id="EJT74841"/>
    </source>
</evidence>
<dbReference type="PANTHER" id="PTHR12149">
    <property type="entry name" value="FRUCTOSAMINE 3 KINASE-RELATED PROTEIN"/>
    <property type="match status" value="1"/>
</dbReference>
<dbReference type="AlphaFoldDB" id="J3P590"/>
<dbReference type="Pfam" id="PF03881">
    <property type="entry name" value="Fructosamin_kin"/>
    <property type="match status" value="1"/>
</dbReference>
<dbReference type="InterPro" id="IPR011009">
    <property type="entry name" value="Kinase-like_dom_sf"/>
</dbReference>
<protein>
    <recommendedName>
        <fullName evidence="1">protein-ribulosamine 3-kinase</fullName>
        <ecNumber evidence="1">2.7.1.172</ecNumber>
    </recommendedName>
</protein>
<gene>
    <name evidence="4" type="primary">20349137</name>
    <name evidence="3" type="ORF">GGTG_08679</name>
</gene>
<dbReference type="EnsemblFungi" id="EJT74841">
    <property type="protein sequence ID" value="EJT74841"/>
    <property type="gene ID" value="GGTG_08679"/>
</dbReference>
<evidence type="ECO:0000256" key="1">
    <source>
        <dbReference type="ARBA" id="ARBA00011961"/>
    </source>
</evidence>
<dbReference type="Gene3D" id="3.90.1200.10">
    <property type="match status" value="1"/>
</dbReference>
<dbReference type="GO" id="GO:0102193">
    <property type="term" value="F:protein-ribulosamine 3-kinase activity"/>
    <property type="evidence" value="ECO:0007669"/>
    <property type="project" value="UniProtKB-EC"/>
</dbReference>
<evidence type="ECO:0000256" key="2">
    <source>
        <dbReference type="ARBA" id="ARBA00048655"/>
    </source>
</evidence>
<dbReference type="HOGENOM" id="CLU_036517_1_2_1"/>
<reference evidence="3" key="2">
    <citation type="submission" date="2010-07" db="EMBL/GenBank/DDBJ databases">
        <authorList>
            <consortium name="The Broad Institute Genome Sequencing Platform"/>
            <consortium name="Broad Institute Genome Sequencing Center for Infectious Disease"/>
            <person name="Ma L.-J."/>
            <person name="Dead R."/>
            <person name="Young S."/>
            <person name="Zeng Q."/>
            <person name="Koehrsen M."/>
            <person name="Alvarado L."/>
            <person name="Berlin A."/>
            <person name="Chapman S.B."/>
            <person name="Chen Z."/>
            <person name="Freedman E."/>
            <person name="Gellesch M."/>
            <person name="Goldberg J."/>
            <person name="Griggs A."/>
            <person name="Gujja S."/>
            <person name="Heilman E.R."/>
            <person name="Heiman D."/>
            <person name="Hepburn T."/>
            <person name="Howarth C."/>
            <person name="Jen D."/>
            <person name="Larson L."/>
            <person name="Mehta T."/>
            <person name="Neiman D."/>
            <person name="Pearson M."/>
            <person name="Roberts A."/>
            <person name="Saif S."/>
            <person name="Shea T."/>
            <person name="Shenoy N."/>
            <person name="Sisk P."/>
            <person name="Stolte C."/>
            <person name="Sykes S."/>
            <person name="Walk T."/>
            <person name="White J."/>
            <person name="Yandava C."/>
            <person name="Haas B."/>
            <person name="Nusbaum C."/>
            <person name="Birren B."/>
        </authorList>
    </citation>
    <scope>NUCLEOTIDE SEQUENCE</scope>
    <source>
        <strain evidence="3">R3-111a-1</strain>
    </source>
</reference>
<organism evidence="3">
    <name type="scientific">Gaeumannomyces tritici (strain R3-111a-1)</name>
    <name type="common">Wheat and barley take-all root rot fungus</name>
    <name type="synonym">Gaeumannomyces graminis var. tritici</name>
    <dbReference type="NCBI Taxonomy" id="644352"/>
    <lineage>
        <taxon>Eukaryota</taxon>
        <taxon>Fungi</taxon>
        <taxon>Dikarya</taxon>
        <taxon>Ascomycota</taxon>
        <taxon>Pezizomycotina</taxon>
        <taxon>Sordariomycetes</taxon>
        <taxon>Sordariomycetidae</taxon>
        <taxon>Magnaporthales</taxon>
        <taxon>Magnaporthaceae</taxon>
        <taxon>Gaeumannomyces</taxon>
    </lineage>
</organism>
<dbReference type="PANTHER" id="PTHR12149:SF8">
    <property type="entry name" value="PROTEIN-RIBULOSAMINE 3-KINASE"/>
    <property type="match status" value="1"/>
</dbReference>
<proteinExistence type="predicted"/>